<evidence type="ECO:0000313" key="2">
    <source>
        <dbReference type="EMBL" id="JAD84771.1"/>
    </source>
</evidence>
<organism evidence="2">
    <name type="scientific">Arundo donax</name>
    <name type="common">Giant reed</name>
    <name type="synonym">Donax arundinaceus</name>
    <dbReference type="NCBI Taxonomy" id="35708"/>
    <lineage>
        <taxon>Eukaryota</taxon>
        <taxon>Viridiplantae</taxon>
        <taxon>Streptophyta</taxon>
        <taxon>Embryophyta</taxon>
        <taxon>Tracheophyta</taxon>
        <taxon>Spermatophyta</taxon>
        <taxon>Magnoliopsida</taxon>
        <taxon>Liliopsida</taxon>
        <taxon>Poales</taxon>
        <taxon>Poaceae</taxon>
        <taxon>PACMAD clade</taxon>
        <taxon>Arundinoideae</taxon>
        <taxon>Arundineae</taxon>
        <taxon>Arundo</taxon>
    </lineage>
</organism>
<feature type="compositionally biased region" description="Basic residues" evidence="1">
    <location>
        <begin position="341"/>
        <end position="350"/>
    </location>
</feature>
<name>A0A0A9DAB5_ARUDO</name>
<evidence type="ECO:0000256" key="1">
    <source>
        <dbReference type="SAM" id="MobiDB-lite"/>
    </source>
</evidence>
<accession>A0A0A9DAB5</accession>
<reference evidence="2" key="1">
    <citation type="submission" date="2014-09" db="EMBL/GenBank/DDBJ databases">
        <authorList>
            <person name="Magalhaes I.L.F."/>
            <person name="Oliveira U."/>
            <person name="Santos F.R."/>
            <person name="Vidigal T.H.D.A."/>
            <person name="Brescovit A.D."/>
            <person name="Santos A.J."/>
        </authorList>
    </citation>
    <scope>NUCLEOTIDE SEQUENCE</scope>
    <source>
        <tissue evidence="2">Shoot tissue taken approximately 20 cm above the soil surface</tissue>
    </source>
</reference>
<sequence length="571" mass="62668">MYFANIHSFHIFPPSNFTAANASGSNAIPHCHVKIAAGFQPTPKQEEREAYMATCPYSTGPRPSTSSAQRRRLLRRLLERHGGRDPGAPAPVLRDELGRELVQLLAVRLLPDPPPLEQHRLDVPLLQHLVRRRQQRAHVRRGRVVLPVRTARRHALPLRLNAQVVGRAALPEGARHGVVDEVGGAVGGNEGDGARPLLGTPPVHAPEVRVGGGSGAPAGAAADGEHEEVLDAAHEWELVFVVEHVRDGGRGRAAHGGPAVYGGAGRGPIHRHHLGGLEATGLRPRRAADLAEAEVVALVLQGVGAREHQRRGRLEVVAGDEHGLDGVPQGELLAERRLHGHLQRRRRRGQRPLLAAAEEGRGARGPAEQARRMVRHEPPRVVGVEQWRAARVRREQHRREHAARAGPGDEVEVVRDTGIRVPRRKPERGLQVRQRAAGEQRPQPAPAAVHAQHADLPPLRRLPGHRRRRGRLLRRLGQPQVVRVGVPEQELALEDREYLVVELVRVGAPRLRLLVQPLHLHLLRLVHALPFALKFSANLLRSHGFAKQQGEDRISRGFAKIAAKTGPPSCP</sequence>
<feature type="region of interest" description="Disordered" evidence="1">
    <location>
        <begin position="341"/>
        <end position="371"/>
    </location>
</feature>
<dbReference type="AlphaFoldDB" id="A0A0A9DAB5"/>
<protein>
    <submittedName>
        <fullName evidence="2">Uncharacterized protein</fullName>
    </submittedName>
</protein>
<feature type="compositionally biased region" description="Low complexity" evidence="1">
    <location>
        <begin position="446"/>
        <end position="461"/>
    </location>
</feature>
<dbReference type="EMBL" id="GBRH01213124">
    <property type="protein sequence ID" value="JAD84771.1"/>
    <property type="molecule type" value="Transcribed_RNA"/>
</dbReference>
<feature type="region of interest" description="Disordered" evidence="1">
    <location>
        <begin position="423"/>
        <end position="463"/>
    </location>
</feature>
<proteinExistence type="predicted"/>
<reference evidence="2" key="2">
    <citation type="journal article" date="2015" name="Data Brief">
        <title>Shoot transcriptome of the giant reed, Arundo donax.</title>
        <authorList>
            <person name="Barrero R.A."/>
            <person name="Guerrero F.D."/>
            <person name="Moolhuijzen P."/>
            <person name="Goolsby J.A."/>
            <person name="Tidwell J."/>
            <person name="Bellgard S.E."/>
            <person name="Bellgard M.I."/>
        </authorList>
    </citation>
    <scope>NUCLEOTIDE SEQUENCE</scope>
    <source>
        <tissue evidence="2">Shoot tissue taken approximately 20 cm above the soil surface</tissue>
    </source>
</reference>